<organism evidence="9">
    <name type="scientific">Anopheles darlingi</name>
    <name type="common">Mosquito</name>
    <dbReference type="NCBI Taxonomy" id="43151"/>
    <lineage>
        <taxon>Eukaryota</taxon>
        <taxon>Metazoa</taxon>
        <taxon>Ecdysozoa</taxon>
        <taxon>Arthropoda</taxon>
        <taxon>Hexapoda</taxon>
        <taxon>Insecta</taxon>
        <taxon>Pterygota</taxon>
        <taxon>Neoptera</taxon>
        <taxon>Endopterygota</taxon>
        <taxon>Diptera</taxon>
        <taxon>Nematocera</taxon>
        <taxon>Culicoidea</taxon>
        <taxon>Culicidae</taxon>
        <taxon>Anophelinae</taxon>
        <taxon>Anopheles</taxon>
    </lineage>
</organism>
<proteinExistence type="predicted"/>
<feature type="domain" description="Fibronectin type-III" evidence="8">
    <location>
        <begin position="131"/>
        <end position="229"/>
    </location>
</feature>
<keyword evidence="7" id="KW-0812">Transmembrane</keyword>
<keyword evidence="11" id="KW-1185">Reference proteome</keyword>
<feature type="compositionally biased region" description="Basic and acidic residues" evidence="6">
    <location>
        <begin position="444"/>
        <end position="464"/>
    </location>
</feature>
<evidence type="ECO:0000259" key="8">
    <source>
        <dbReference type="PROSITE" id="PS50853"/>
    </source>
</evidence>
<dbReference type="InterPro" id="IPR013783">
    <property type="entry name" value="Ig-like_fold"/>
</dbReference>
<evidence type="ECO:0000313" key="9">
    <source>
        <dbReference type="EMBL" id="ETN67444.1"/>
    </source>
</evidence>
<dbReference type="PANTHER" id="PTHR13817:SF166">
    <property type="entry name" value="NEURONAL IGCAM-RELATED"/>
    <property type="match status" value="1"/>
</dbReference>
<dbReference type="Gene3D" id="2.60.40.10">
    <property type="entry name" value="Immunoglobulins"/>
    <property type="match status" value="5"/>
</dbReference>
<feature type="domain" description="Fibronectin type-III" evidence="8">
    <location>
        <begin position="260"/>
        <end position="357"/>
    </location>
</feature>
<feature type="compositionally biased region" description="Polar residues" evidence="6">
    <location>
        <begin position="419"/>
        <end position="436"/>
    </location>
</feature>
<keyword evidence="3" id="KW-0677">Repeat</keyword>
<sequence>MLLLLPPMLLAGRLDLENTPIIKYVAVAGKNITLDCPGVSERSLAESLVWRTTHTIAEYINGLPLVSNQRHYDGVDFGHGLRLYSDELPGFTLVPDNFSLHLSPALASDTAEYSCLLNDRHNPEAIVDLLVQGPPKCTGYKFHHRNTVSHTDPARPDPTQPELSGAAISIGENGDWEQEPPIDTKSSVAAYQVTGLQPFTVYSFRVVAVNKLGSSQPSKESYYFVTLREGDGERTPNLLISDPIKLYKFTFNAMAAPTGKPVTTIAHNTSATSVYISWKAPPPESILGEFLGYRITYRPRDYHTDDVKEIYIRDSAVENHEIHNLETYTQYLVSIQVFNPEGLGPPTTVLVMTDEGAKRDEAKTKQLQITCPLGAASPAAAEGHTVLQNCTGSIQRKENCPEICGASPVQPTTTTTTTLADDQQTSLSSPMITTPTAVPPEQTVEQHHLDSESSLRYSDGRSDEFDQEEKEEPEEPLVLPVKSTLPKGMSLTTTPVVRVVPIGGARANDEPHTSTHDPTFSADDEIEPSPPQNLTVLEVTSTTIKLTWREPEKANGAIHGYRVYYIHLNQTELHMPILKLSEMQNSVYHYTLSNLKPFTEYRILVTAFTKKHDGKPSEVAQRTDVSGPSAPKVVNLTCHSHNALYYGWRIPQTFYNTIDLYIISYRNIAYHEFREIRITVNASILETSLIIPNLTTNSVYEVKVRAASFSVINPKQIILGSYSEPRKISLQPNCEKAPLTSLRQAYDDYNLAVLAGIVFSCFVLLLIVLALILWK</sequence>
<keyword evidence="7" id="KW-0472">Membrane</keyword>
<keyword evidence="7" id="KW-1133">Transmembrane helix</keyword>
<dbReference type="InterPro" id="IPR036179">
    <property type="entry name" value="Ig-like_dom_sf"/>
</dbReference>
<evidence type="ECO:0000256" key="4">
    <source>
        <dbReference type="ARBA" id="ARBA00054262"/>
    </source>
</evidence>
<feature type="region of interest" description="Disordered" evidence="6">
    <location>
        <begin position="407"/>
        <end position="476"/>
    </location>
</feature>
<dbReference type="FunFam" id="2.60.40.10:FF:001386">
    <property type="entry name" value="Receptor-type tyrosine-protein phosphatase gamma"/>
    <property type="match status" value="1"/>
</dbReference>
<dbReference type="EMBL" id="ADMH02000186">
    <property type="protein sequence ID" value="ETN67444.1"/>
    <property type="molecule type" value="Genomic_DNA"/>
</dbReference>
<comment type="subcellular location">
    <subcellularLocation>
        <location evidence="1">Cell membrane</location>
        <topology evidence="1">Single-pass type I membrane protein</topology>
    </subcellularLocation>
</comment>
<reference evidence="9" key="2">
    <citation type="submission" date="2010-05" db="EMBL/GenBank/DDBJ databases">
        <authorList>
            <person name="Almeida L.G."/>
            <person name="Nicolas M.F."/>
            <person name="Souza R.C."/>
            <person name="Vasconcelos A.T.R."/>
        </authorList>
    </citation>
    <scope>NUCLEOTIDE SEQUENCE</scope>
</reference>
<reference evidence="9" key="3">
    <citation type="journal article" date="2013" name="Nucleic Acids Res.">
        <title>The genome of Anopheles darlingi, the main neotropical malaria vector.</title>
        <authorList>
            <person name="Marinotti O."/>
            <person name="Cerqueira G.C."/>
            <person name="de Almeida L.G."/>
            <person name="Ferro M.I."/>
            <person name="Loreto E.L."/>
            <person name="Zaha A."/>
            <person name="Teixeira S.M."/>
            <person name="Wespiser A.R."/>
            <person name="Almeida E Silva A."/>
            <person name="Schlindwein A.D."/>
            <person name="Pacheco A.C."/>
            <person name="Silva A.L."/>
            <person name="Graveley B.R."/>
            <person name="Walenz B.P."/>
            <person name="Lima Bde A."/>
            <person name="Ribeiro C.A."/>
            <person name="Nunes-Silva C.G."/>
            <person name="de Carvalho C.R."/>
            <person name="Soares C.M."/>
            <person name="de Menezes C.B."/>
            <person name="Matiolli C."/>
            <person name="Caffrey D."/>
            <person name="Araujo D.A."/>
            <person name="de Oliveira D.M."/>
            <person name="Golenbock D."/>
            <person name="Grisard E.C."/>
            <person name="Fantinatti-Garboggini F."/>
            <person name="de Carvalho F.M."/>
            <person name="Barcellos F.G."/>
            <person name="Prosdocimi F."/>
            <person name="May G."/>
            <person name="Azevedo Junior G.M."/>
            <person name="Guimaraes G.M."/>
            <person name="Goldman G.H."/>
            <person name="Padilha I.Q."/>
            <person name="Batista Jda S."/>
            <person name="Ferro J.A."/>
            <person name="Ribeiro J.M."/>
            <person name="Fietto J.L."/>
            <person name="Dabbas K.M."/>
            <person name="Cerdeira L."/>
            <person name="Agnez-Lima L.F."/>
            <person name="Brocchi M."/>
            <person name="de Carvalho M.O."/>
            <person name="Teixeira Mde M."/>
            <person name="Diniz Maia Mde M."/>
            <person name="Goldman M.H."/>
            <person name="Cruz Schneider M.P."/>
            <person name="Felipe M.S."/>
            <person name="Hungria M."/>
            <person name="Nicolas M.F."/>
            <person name="Pereira M."/>
            <person name="Montes M.A."/>
            <person name="Cantao M.E."/>
            <person name="Vincentz M."/>
            <person name="Rafael M.S."/>
            <person name="Silverman N."/>
            <person name="Stoco P.H."/>
            <person name="Souza R.C."/>
            <person name="Vicentini R."/>
            <person name="Gazzinelli R.T."/>
            <person name="Neves Rde O."/>
            <person name="Silva R."/>
            <person name="Astolfi-Filho S."/>
            <person name="Maciel T.E."/>
            <person name="Urmenyi T.P."/>
            <person name="Tadei W.P."/>
            <person name="Camargo E.P."/>
            <person name="de Vasconcelos A.T."/>
        </authorList>
    </citation>
    <scope>NUCLEOTIDE SEQUENCE</scope>
</reference>
<evidence type="ECO:0000256" key="5">
    <source>
        <dbReference type="ARBA" id="ARBA00069497"/>
    </source>
</evidence>
<dbReference type="FunFam" id="2.60.40.10:FF:002711">
    <property type="entry name" value="Receptor-type tyrosine-protein phosphatase gamma"/>
    <property type="match status" value="1"/>
</dbReference>
<evidence type="ECO:0000256" key="2">
    <source>
        <dbReference type="ARBA" id="ARBA00022475"/>
    </source>
</evidence>
<dbReference type="FunFam" id="2.60.40.10:FF:001528">
    <property type="entry name" value="Tyrosine-protein phosphatase 99A"/>
    <property type="match status" value="1"/>
</dbReference>
<gene>
    <name evidence="9" type="ORF">AND_000745</name>
</gene>
<dbReference type="InterPro" id="IPR003961">
    <property type="entry name" value="FN3_dom"/>
</dbReference>
<dbReference type="STRING" id="43151.W5JWP5"/>
<dbReference type="Pfam" id="PF00041">
    <property type="entry name" value="fn3"/>
    <property type="match status" value="2"/>
</dbReference>
<dbReference type="SUPFAM" id="SSF49265">
    <property type="entry name" value="Fibronectin type III"/>
    <property type="match status" value="2"/>
</dbReference>
<evidence type="ECO:0000256" key="7">
    <source>
        <dbReference type="SAM" id="Phobius"/>
    </source>
</evidence>
<dbReference type="VEuPathDB" id="VectorBase:ADAC000745"/>
<protein>
    <recommendedName>
        <fullName evidence="5">Putative receptor-type tyrosine-protein phosphatase mosPTP-1</fullName>
    </recommendedName>
</protein>
<dbReference type="VEuPathDB" id="VectorBase:ADAR2_006361"/>
<feature type="domain" description="Fibronectin type-III" evidence="8">
    <location>
        <begin position="530"/>
        <end position="629"/>
    </location>
</feature>
<dbReference type="GO" id="GO:0005886">
    <property type="term" value="C:plasma membrane"/>
    <property type="evidence" value="ECO:0007669"/>
    <property type="project" value="UniProtKB-SubCell"/>
</dbReference>
<reference evidence="9 11" key="1">
    <citation type="journal article" date="2010" name="BMC Genomics">
        <title>Combination of measures distinguishes pre-miRNAs from other stem-loops in the genome of the newly sequenced Anopheles darlingi.</title>
        <authorList>
            <person name="Mendes N.D."/>
            <person name="Freitas A.T."/>
            <person name="Vasconcelos A.T."/>
            <person name="Sagot M.F."/>
        </authorList>
    </citation>
    <scope>NUCLEOTIDE SEQUENCE</scope>
</reference>
<dbReference type="SMART" id="SM00409">
    <property type="entry name" value="IG"/>
    <property type="match status" value="1"/>
</dbReference>
<dbReference type="PROSITE" id="PS50853">
    <property type="entry name" value="FN3"/>
    <property type="match status" value="4"/>
</dbReference>
<dbReference type="SUPFAM" id="SSF48726">
    <property type="entry name" value="Immunoglobulin"/>
    <property type="match status" value="1"/>
</dbReference>
<dbReference type="HOGENOM" id="CLU_419921_0_0_1"/>
<comment type="function">
    <text evidence="4">Putative protein tyrosine-protein phosphatase.</text>
</comment>
<dbReference type="InterPro" id="IPR050964">
    <property type="entry name" value="Striated_Muscle_Regulatory"/>
</dbReference>
<evidence type="ECO:0000313" key="11">
    <source>
        <dbReference type="Proteomes" id="UP000000673"/>
    </source>
</evidence>
<keyword evidence="2" id="KW-1003">Cell membrane</keyword>
<accession>W5JWP5</accession>
<evidence type="ECO:0000256" key="1">
    <source>
        <dbReference type="ARBA" id="ARBA00004251"/>
    </source>
</evidence>
<evidence type="ECO:0000256" key="3">
    <source>
        <dbReference type="ARBA" id="ARBA00022737"/>
    </source>
</evidence>
<dbReference type="InterPro" id="IPR003599">
    <property type="entry name" value="Ig_sub"/>
</dbReference>
<dbReference type="InterPro" id="IPR036116">
    <property type="entry name" value="FN3_sf"/>
</dbReference>
<reference evidence="10" key="4">
    <citation type="submission" date="2015-06" db="UniProtKB">
        <authorList>
            <consortium name="EnsemblMetazoa"/>
        </authorList>
    </citation>
    <scope>IDENTIFICATION</scope>
</reference>
<feature type="region of interest" description="Disordered" evidence="6">
    <location>
        <begin position="147"/>
        <end position="166"/>
    </location>
</feature>
<dbReference type="SMART" id="SM00060">
    <property type="entry name" value="FN3"/>
    <property type="match status" value="4"/>
</dbReference>
<name>W5JWP5_ANODA</name>
<dbReference type="CDD" id="cd00063">
    <property type="entry name" value="FN3"/>
    <property type="match status" value="4"/>
</dbReference>
<evidence type="ECO:0000256" key="6">
    <source>
        <dbReference type="SAM" id="MobiDB-lite"/>
    </source>
</evidence>
<feature type="region of interest" description="Disordered" evidence="6">
    <location>
        <begin position="505"/>
        <end position="532"/>
    </location>
</feature>
<feature type="transmembrane region" description="Helical" evidence="7">
    <location>
        <begin position="751"/>
        <end position="774"/>
    </location>
</feature>
<feature type="domain" description="Fibronectin type-III" evidence="8">
    <location>
        <begin position="630"/>
        <end position="733"/>
    </location>
</feature>
<dbReference type="PANTHER" id="PTHR13817">
    <property type="entry name" value="TITIN"/>
    <property type="match status" value="1"/>
</dbReference>
<dbReference type="Proteomes" id="UP000000673">
    <property type="component" value="Unassembled WGS sequence"/>
</dbReference>
<evidence type="ECO:0000313" key="10">
    <source>
        <dbReference type="EnsemblMetazoa" id="ADAC000745-PA"/>
    </source>
</evidence>
<dbReference type="eggNOG" id="KOG0789">
    <property type="taxonomic scope" value="Eukaryota"/>
</dbReference>
<dbReference type="EnsemblMetazoa" id="ADAC000745-RA">
    <property type="protein sequence ID" value="ADAC000745-PA"/>
    <property type="gene ID" value="ADAC000745"/>
</dbReference>
<feature type="compositionally biased region" description="Acidic residues" evidence="6">
    <location>
        <begin position="465"/>
        <end position="475"/>
    </location>
</feature>
<dbReference type="AlphaFoldDB" id="W5JWP5"/>